<accession>A0A3A8EY04</accession>
<evidence type="ECO:0000313" key="1">
    <source>
        <dbReference type="EMBL" id="RKG33741.1"/>
    </source>
</evidence>
<evidence type="ECO:0008006" key="3">
    <source>
        <dbReference type="Google" id="ProtNLM"/>
    </source>
</evidence>
<dbReference type="EMBL" id="RAXV01000003">
    <property type="protein sequence ID" value="RKG33741.1"/>
    <property type="molecule type" value="Genomic_DNA"/>
</dbReference>
<protein>
    <recommendedName>
        <fullName evidence="3">Apea-like HEPN domain-containing protein</fullName>
    </recommendedName>
</protein>
<reference evidence="1 2" key="1">
    <citation type="submission" date="2018-09" db="EMBL/GenBank/DDBJ databases">
        <title>The draft genome of Acinetobacter spp. strains.</title>
        <authorList>
            <person name="Qin J."/>
            <person name="Feng Y."/>
            <person name="Zong Z."/>
        </authorList>
    </citation>
    <scope>NUCLEOTIDE SEQUENCE [LARGE SCALE GENOMIC DNA]</scope>
    <source>
        <strain evidence="1 2">WCHAc060012</strain>
    </source>
</reference>
<evidence type="ECO:0000313" key="2">
    <source>
        <dbReference type="Proteomes" id="UP000282388"/>
    </source>
</evidence>
<dbReference type="RefSeq" id="WP_120401399.1">
    <property type="nucleotide sequence ID" value="NZ_RAXV01000003.1"/>
</dbReference>
<organism evidence="1 2">
    <name type="scientific">Acinetobacter tianfuensis</name>
    <dbReference type="NCBI Taxonomy" id="2419603"/>
    <lineage>
        <taxon>Bacteria</taxon>
        <taxon>Pseudomonadati</taxon>
        <taxon>Pseudomonadota</taxon>
        <taxon>Gammaproteobacteria</taxon>
        <taxon>Moraxellales</taxon>
        <taxon>Moraxellaceae</taxon>
        <taxon>Acinetobacter</taxon>
    </lineage>
</organism>
<dbReference type="AlphaFoldDB" id="A0A3A8EY04"/>
<comment type="caution">
    <text evidence="1">The sequence shown here is derived from an EMBL/GenBank/DDBJ whole genome shotgun (WGS) entry which is preliminary data.</text>
</comment>
<name>A0A3A8EY04_9GAMM</name>
<proteinExistence type="predicted"/>
<dbReference type="Proteomes" id="UP000282388">
    <property type="component" value="Unassembled WGS sequence"/>
</dbReference>
<sequence length="313" mass="36276">MTINQSTSVSAEFGYYPERIEIENDRFSIKTLPNFEDVLAAVKDDPNIHKDWIYPGTQKNIDLNGVITHRPYSVRIFGMPKTHEITLHRSDNIEDIDFVVWCLSFFTGMRLSKDKYGFLDATPIKKGKLVDFVLSQCTIEDVIELTLDYLESERDNFRATKRVSAVIHALFLAQYPQSLPFERFQYLYMALDGCYQLVKAKANPKLKKDISHKNRIEWICNQFQIKVPDWALVIEKKSEISIVRNDTMHEALFLDEPLGFAIYINNQPDGKQINVILEMQHLLCRLLVCILGKAETDYVKSCINNRLLKCLTL</sequence>
<keyword evidence="2" id="KW-1185">Reference proteome</keyword>
<gene>
    <name evidence="1" type="ORF">D7V32_02770</name>
</gene>
<dbReference type="OrthoDB" id="8441376at2"/>